<dbReference type="Proteomes" id="UP001321760">
    <property type="component" value="Unassembled WGS sequence"/>
</dbReference>
<dbReference type="PANTHER" id="PTHR38166">
    <property type="entry name" value="C2H2-TYPE DOMAIN-CONTAINING PROTEIN-RELATED"/>
    <property type="match status" value="1"/>
</dbReference>
<name>A0AAV9GP41_9PEZI</name>
<keyword evidence="3" id="KW-1185">Reference proteome</keyword>
<feature type="region of interest" description="Disordered" evidence="1">
    <location>
        <begin position="682"/>
        <end position="720"/>
    </location>
</feature>
<sequence length="720" mass="79118">MHRTDALLYTDWEPPIELEEYFAEIKQRLDMLRERVKLETQTLIPGHEDTQVKVWSSMTDIFIFFLEQTMSTCQQRVRGNADISYFGPENPWTKPQPAADNTPHELLGFGDWSNVSHDISSGREHTVHRDVCPPSSLLYAVRSGEQELFCRVDCTTQQLSEILGVDLPTQPEADKERGTATPECSPMDTSGLSTSPTSPVSSEFESPIDHDAQSVASDDEDAMADEMISRVCDIVLRFCGGPASTSSTIPDLNAINQAVGTAVTDFVHELLNELSSLPPTRQCTGRGEGVSNSTFGLGSGSGGYGQSFEHAGIPSASGAQETSSDGQASQGAGGSGPGRPGRQGVSQSKDLPDAQRYSCPYRKRNPERFNSSDKRYKQCATTGWATFDKLKRHLREKHNPTPFECSRCKQSFPDEQARDEHNRSPSPCEFRDKAPTEGINLDDGMSAQVARRLNSRRPEDKIQSWDMLYIALFPAEKHVPLPYFEPPEEPIHVCSKIRKLLADKLPVLEAIIASMVPPDLSRQITNAVQAHQNQALTEFEASLKPQTGSKRASPQAGQPSAKRTRTYLSEDQLPSSMLNQPSVMPSVSHFPTMPQNQTVQRRAAGRGRANISRASDPQPPLLDYASAMFLPRQHPDPIPTAPSVDYPPVSESFSLASHTFGNMGSWEEVSMSNLDSYQLDDNSPYMTTGAGHSMPPDSTVTDGDTDSFADFNLGGPSHHT</sequence>
<organism evidence="2 3">
    <name type="scientific">Podospora aff. communis PSN243</name>
    <dbReference type="NCBI Taxonomy" id="3040156"/>
    <lineage>
        <taxon>Eukaryota</taxon>
        <taxon>Fungi</taxon>
        <taxon>Dikarya</taxon>
        <taxon>Ascomycota</taxon>
        <taxon>Pezizomycotina</taxon>
        <taxon>Sordariomycetes</taxon>
        <taxon>Sordariomycetidae</taxon>
        <taxon>Sordariales</taxon>
        <taxon>Podosporaceae</taxon>
        <taxon>Podospora</taxon>
    </lineage>
</organism>
<reference evidence="2" key="1">
    <citation type="journal article" date="2023" name="Mol. Phylogenet. Evol.">
        <title>Genome-scale phylogeny and comparative genomics of the fungal order Sordariales.</title>
        <authorList>
            <person name="Hensen N."/>
            <person name="Bonometti L."/>
            <person name="Westerberg I."/>
            <person name="Brannstrom I.O."/>
            <person name="Guillou S."/>
            <person name="Cros-Aarteil S."/>
            <person name="Calhoun S."/>
            <person name="Haridas S."/>
            <person name="Kuo A."/>
            <person name="Mondo S."/>
            <person name="Pangilinan J."/>
            <person name="Riley R."/>
            <person name="LaButti K."/>
            <person name="Andreopoulos B."/>
            <person name="Lipzen A."/>
            <person name="Chen C."/>
            <person name="Yan M."/>
            <person name="Daum C."/>
            <person name="Ng V."/>
            <person name="Clum A."/>
            <person name="Steindorff A."/>
            <person name="Ohm R.A."/>
            <person name="Martin F."/>
            <person name="Silar P."/>
            <person name="Natvig D.O."/>
            <person name="Lalanne C."/>
            <person name="Gautier V."/>
            <person name="Ament-Velasquez S.L."/>
            <person name="Kruys A."/>
            <person name="Hutchinson M.I."/>
            <person name="Powell A.J."/>
            <person name="Barry K."/>
            <person name="Miller A.N."/>
            <person name="Grigoriev I.V."/>
            <person name="Debuchy R."/>
            <person name="Gladieux P."/>
            <person name="Hiltunen Thoren M."/>
            <person name="Johannesson H."/>
        </authorList>
    </citation>
    <scope>NUCLEOTIDE SEQUENCE</scope>
    <source>
        <strain evidence="2">PSN243</strain>
    </source>
</reference>
<proteinExistence type="predicted"/>
<evidence type="ECO:0000313" key="2">
    <source>
        <dbReference type="EMBL" id="KAK4449739.1"/>
    </source>
</evidence>
<reference evidence="2" key="2">
    <citation type="submission" date="2023-05" db="EMBL/GenBank/DDBJ databases">
        <authorList>
            <consortium name="Lawrence Berkeley National Laboratory"/>
            <person name="Steindorff A."/>
            <person name="Hensen N."/>
            <person name="Bonometti L."/>
            <person name="Westerberg I."/>
            <person name="Brannstrom I.O."/>
            <person name="Guillou S."/>
            <person name="Cros-Aarteil S."/>
            <person name="Calhoun S."/>
            <person name="Haridas S."/>
            <person name="Kuo A."/>
            <person name="Mondo S."/>
            <person name="Pangilinan J."/>
            <person name="Riley R."/>
            <person name="Labutti K."/>
            <person name="Andreopoulos B."/>
            <person name="Lipzen A."/>
            <person name="Chen C."/>
            <person name="Yanf M."/>
            <person name="Daum C."/>
            <person name="Ng V."/>
            <person name="Clum A."/>
            <person name="Ohm R."/>
            <person name="Martin F."/>
            <person name="Silar P."/>
            <person name="Natvig D."/>
            <person name="Lalanne C."/>
            <person name="Gautier V."/>
            <person name="Ament-Velasquez S.L."/>
            <person name="Kruys A."/>
            <person name="Hutchinson M.I."/>
            <person name="Powell A.J."/>
            <person name="Barry K."/>
            <person name="Miller A.N."/>
            <person name="Grigoriev I.V."/>
            <person name="Debuchy R."/>
            <person name="Gladieux P."/>
            <person name="Thoren M.H."/>
            <person name="Johannesson H."/>
        </authorList>
    </citation>
    <scope>NUCLEOTIDE SEQUENCE</scope>
    <source>
        <strain evidence="2">PSN243</strain>
    </source>
</reference>
<dbReference type="Gene3D" id="3.30.160.60">
    <property type="entry name" value="Classic Zinc Finger"/>
    <property type="match status" value="1"/>
</dbReference>
<evidence type="ECO:0000256" key="1">
    <source>
        <dbReference type="SAM" id="MobiDB-lite"/>
    </source>
</evidence>
<dbReference type="EMBL" id="MU865935">
    <property type="protein sequence ID" value="KAK4449739.1"/>
    <property type="molecule type" value="Genomic_DNA"/>
</dbReference>
<feature type="region of interest" description="Disordered" evidence="1">
    <location>
        <begin position="167"/>
        <end position="208"/>
    </location>
</feature>
<feature type="region of interest" description="Disordered" evidence="1">
    <location>
        <begin position="414"/>
        <end position="441"/>
    </location>
</feature>
<feature type="compositionally biased region" description="Polar residues" evidence="1">
    <location>
        <begin position="544"/>
        <end position="558"/>
    </location>
</feature>
<evidence type="ECO:0008006" key="4">
    <source>
        <dbReference type="Google" id="ProtNLM"/>
    </source>
</evidence>
<dbReference type="PANTHER" id="PTHR38166:SF1">
    <property type="entry name" value="C2H2-TYPE DOMAIN-CONTAINING PROTEIN"/>
    <property type="match status" value="1"/>
</dbReference>
<feature type="compositionally biased region" description="Basic and acidic residues" evidence="1">
    <location>
        <begin position="415"/>
        <end position="435"/>
    </location>
</feature>
<feature type="region of interest" description="Disordered" evidence="1">
    <location>
        <begin position="542"/>
        <end position="564"/>
    </location>
</feature>
<protein>
    <recommendedName>
        <fullName evidence="4">C2H2-type domain-containing protein</fullName>
    </recommendedName>
</protein>
<feature type="compositionally biased region" description="Basic and acidic residues" evidence="1">
    <location>
        <begin position="364"/>
        <end position="375"/>
    </location>
</feature>
<comment type="caution">
    <text evidence="2">The sequence shown here is derived from an EMBL/GenBank/DDBJ whole genome shotgun (WGS) entry which is preliminary data.</text>
</comment>
<feature type="compositionally biased region" description="Polar residues" evidence="1">
    <location>
        <begin position="187"/>
        <end position="204"/>
    </location>
</feature>
<feature type="compositionally biased region" description="Gly residues" evidence="1">
    <location>
        <begin position="331"/>
        <end position="341"/>
    </location>
</feature>
<gene>
    <name evidence="2" type="ORF">QBC34DRAFT_83022</name>
</gene>
<accession>A0AAV9GP41</accession>
<dbReference type="AlphaFoldDB" id="A0AAV9GP41"/>
<evidence type="ECO:0000313" key="3">
    <source>
        <dbReference type="Proteomes" id="UP001321760"/>
    </source>
</evidence>
<feature type="region of interest" description="Disordered" evidence="1">
    <location>
        <begin position="277"/>
        <end position="375"/>
    </location>
</feature>